<comment type="caution">
    <text evidence="1">The sequence shown here is derived from an EMBL/GenBank/DDBJ whole genome shotgun (WGS) entry which is preliminary data.</text>
</comment>
<sequence length="87" mass="10124">MNKYEKLVKNFVQKANSGIRVSATKAIRMYCLDCMGYQYKEVDRCPSQLRCPLFHFRKGKNTTGISNTKKKVSEISLRNLSERKSKE</sequence>
<proteinExistence type="predicted"/>
<dbReference type="Proteomes" id="UP000034581">
    <property type="component" value="Unassembled WGS sequence"/>
</dbReference>
<accession>A0A0G0E3W1</accession>
<name>A0A0G0E3W1_UNCC3</name>
<evidence type="ECO:0000313" key="1">
    <source>
        <dbReference type="EMBL" id="KKP70020.1"/>
    </source>
</evidence>
<reference evidence="1 2" key="1">
    <citation type="journal article" date="2015" name="Nature">
        <title>rRNA introns, odd ribosomes, and small enigmatic genomes across a large radiation of phyla.</title>
        <authorList>
            <person name="Brown C.T."/>
            <person name="Hug L.A."/>
            <person name="Thomas B.C."/>
            <person name="Sharon I."/>
            <person name="Castelle C.J."/>
            <person name="Singh A."/>
            <person name="Wilkins M.J."/>
            <person name="Williams K.H."/>
            <person name="Banfield J.F."/>
        </authorList>
    </citation>
    <scope>NUCLEOTIDE SEQUENCE [LARGE SCALE GENOMIC DNA]</scope>
</reference>
<gene>
    <name evidence="1" type="ORF">UR67_C0002G0140</name>
</gene>
<organism evidence="1 2">
    <name type="scientific">candidate division CPR3 bacterium GW2011_GWF2_35_18</name>
    <dbReference type="NCBI Taxonomy" id="1618350"/>
    <lineage>
        <taxon>Bacteria</taxon>
        <taxon>Bacteria division CPR3</taxon>
    </lineage>
</organism>
<evidence type="ECO:0000313" key="2">
    <source>
        <dbReference type="Proteomes" id="UP000034581"/>
    </source>
</evidence>
<dbReference type="EMBL" id="LBQB01000002">
    <property type="protein sequence ID" value="KKP70020.1"/>
    <property type="molecule type" value="Genomic_DNA"/>
</dbReference>
<dbReference type="AlphaFoldDB" id="A0A0G0E3W1"/>
<protein>
    <submittedName>
        <fullName evidence="1">Uncharacterized protein</fullName>
    </submittedName>
</protein>
<dbReference type="STRING" id="1618350.UR67_C0002G0140"/>